<proteinExistence type="predicted"/>
<feature type="domain" description="Heavy metal binding" evidence="3">
    <location>
        <begin position="157"/>
        <end position="183"/>
    </location>
</feature>
<gene>
    <name evidence="4" type="ORF">HBN54_004538</name>
</gene>
<dbReference type="InterPro" id="IPR045800">
    <property type="entry name" value="HMBD"/>
</dbReference>
<protein>
    <recommendedName>
        <fullName evidence="3">Heavy metal binding domain-containing protein</fullName>
    </recommendedName>
</protein>
<keyword evidence="2" id="KW-0732">Signal</keyword>
<dbReference type="RefSeq" id="WP_168675460.1">
    <property type="nucleotide sequence ID" value="NZ_JAAVTK010000026.1"/>
</dbReference>
<dbReference type="Proteomes" id="UP000717634">
    <property type="component" value="Unassembled WGS sequence"/>
</dbReference>
<evidence type="ECO:0000313" key="5">
    <source>
        <dbReference type="Proteomes" id="UP000717634"/>
    </source>
</evidence>
<dbReference type="Pfam" id="PF19335">
    <property type="entry name" value="HMBD"/>
    <property type="match status" value="1"/>
</dbReference>
<dbReference type="EMBL" id="JAAVTK010000026">
    <property type="protein sequence ID" value="NKI91915.1"/>
    <property type="molecule type" value="Genomic_DNA"/>
</dbReference>
<evidence type="ECO:0000259" key="3">
    <source>
        <dbReference type="Pfam" id="PF19335"/>
    </source>
</evidence>
<reference evidence="4 5" key="1">
    <citation type="submission" date="2020-03" db="EMBL/GenBank/DDBJ databases">
        <title>Genomic Encyclopedia of Type Strains, Phase IV (KMG-V): Genome sequencing to study the core and pangenomes of soil and plant-associated prokaryotes.</title>
        <authorList>
            <person name="Whitman W."/>
        </authorList>
    </citation>
    <scope>NUCLEOTIDE SEQUENCE [LARGE SCALE GENOMIC DNA]</scope>
    <source>
        <strain evidence="4 5">1B</strain>
    </source>
</reference>
<accession>A0ABX1HPU7</accession>
<sequence>MKLFGISLAAAALFALAPMASYAQHSHANGKADAHTAPGETHAHVSPHGGVVRSASPYHLELVAQPTELAFYLLGAKMSAVPNKGMSGSVLVQLSTNATVTVALTPAGDDHLVAKLPAGAKVRTAIVTLNTADGKALTVRFDKLDETHASKAVGAAYICPMHSDVTASAPGKCSKCGMALVKKS</sequence>
<name>A0ABX1HPU7_9BACT</name>
<organism evidence="4 5">
    <name type="scientific">Hymenobacter artigasi</name>
    <dbReference type="NCBI Taxonomy" id="2719616"/>
    <lineage>
        <taxon>Bacteria</taxon>
        <taxon>Pseudomonadati</taxon>
        <taxon>Bacteroidota</taxon>
        <taxon>Cytophagia</taxon>
        <taxon>Cytophagales</taxon>
        <taxon>Hymenobacteraceae</taxon>
        <taxon>Hymenobacter</taxon>
    </lineage>
</organism>
<evidence type="ECO:0000256" key="2">
    <source>
        <dbReference type="SAM" id="SignalP"/>
    </source>
</evidence>
<evidence type="ECO:0000313" key="4">
    <source>
        <dbReference type="EMBL" id="NKI91915.1"/>
    </source>
</evidence>
<keyword evidence="5" id="KW-1185">Reference proteome</keyword>
<feature type="chain" id="PRO_5046915132" description="Heavy metal binding domain-containing protein" evidence="2">
    <location>
        <begin position="24"/>
        <end position="184"/>
    </location>
</feature>
<evidence type="ECO:0000256" key="1">
    <source>
        <dbReference type="SAM" id="MobiDB-lite"/>
    </source>
</evidence>
<feature type="signal peptide" evidence="2">
    <location>
        <begin position="1"/>
        <end position="23"/>
    </location>
</feature>
<feature type="region of interest" description="Disordered" evidence="1">
    <location>
        <begin position="30"/>
        <end position="50"/>
    </location>
</feature>
<comment type="caution">
    <text evidence="4">The sequence shown here is derived from an EMBL/GenBank/DDBJ whole genome shotgun (WGS) entry which is preliminary data.</text>
</comment>